<dbReference type="Gene3D" id="3.10.450.10">
    <property type="match status" value="1"/>
</dbReference>
<dbReference type="PANTHER" id="PTHR31228:SF22">
    <property type="entry name" value="CYSTATIN_MONELLIN SUPERFAMILY PROTEIN"/>
    <property type="match status" value="1"/>
</dbReference>
<dbReference type="GeneID" id="107474532"/>
<dbReference type="InterPro" id="IPR006525">
    <property type="entry name" value="Cystatin-related_pln"/>
</dbReference>
<evidence type="ECO:0000256" key="2">
    <source>
        <dbReference type="ARBA" id="ARBA00022704"/>
    </source>
</evidence>
<dbReference type="Proteomes" id="UP000515211">
    <property type="component" value="Chromosome 2"/>
</dbReference>
<dbReference type="Pfam" id="PF00031">
    <property type="entry name" value="Cystatin"/>
    <property type="match status" value="1"/>
</dbReference>
<evidence type="ECO:0000313" key="4">
    <source>
        <dbReference type="Proteomes" id="UP000515211"/>
    </source>
</evidence>
<name>A0A6P4CDK1_ARADU</name>
<dbReference type="NCBIfam" id="TIGR01638">
    <property type="entry name" value="Atha_cystat_rel"/>
    <property type="match status" value="1"/>
</dbReference>
<dbReference type="AlphaFoldDB" id="A0A6P4CDK1"/>
<keyword evidence="4" id="KW-1185">Reference proteome</keyword>
<dbReference type="PANTHER" id="PTHR31228">
    <property type="entry name" value="CYSTATIN/MONELLIN SUPERFAMILY PROTEIN"/>
    <property type="match status" value="1"/>
</dbReference>
<evidence type="ECO:0000259" key="3">
    <source>
        <dbReference type="Pfam" id="PF00031"/>
    </source>
</evidence>
<dbReference type="SUPFAM" id="SSF54403">
    <property type="entry name" value="Cystatin/monellin"/>
    <property type="match status" value="1"/>
</dbReference>
<keyword evidence="1" id="KW-0646">Protease inhibitor</keyword>
<dbReference type="KEGG" id="adu:107474532"/>
<dbReference type="InterPro" id="IPR046350">
    <property type="entry name" value="Cystatin_sf"/>
</dbReference>
<evidence type="ECO:0000313" key="5">
    <source>
        <dbReference type="RefSeq" id="XP_015949644.2"/>
    </source>
</evidence>
<dbReference type="CDD" id="cd00042">
    <property type="entry name" value="CY"/>
    <property type="match status" value="1"/>
</dbReference>
<dbReference type="GO" id="GO:0004869">
    <property type="term" value="F:cysteine-type endopeptidase inhibitor activity"/>
    <property type="evidence" value="ECO:0007669"/>
    <property type="project" value="UniProtKB-KW"/>
</dbReference>
<organism evidence="4 5">
    <name type="scientific">Arachis duranensis</name>
    <name type="common">Wild peanut</name>
    <dbReference type="NCBI Taxonomy" id="130453"/>
    <lineage>
        <taxon>Eukaryota</taxon>
        <taxon>Viridiplantae</taxon>
        <taxon>Streptophyta</taxon>
        <taxon>Embryophyta</taxon>
        <taxon>Tracheophyta</taxon>
        <taxon>Spermatophyta</taxon>
        <taxon>Magnoliopsida</taxon>
        <taxon>eudicotyledons</taxon>
        <taxon>Gunneridae</taxon>
        <taxon>Pentapetalae</taxon>
        <taxon>rosids</taxon>
        <taxon>fabids</taxon>
        <taxon>Fabales</taxon>
        <taxon>Fabaceae</taxon>
        <taxon>Papilionoideae</taxon>
        <taxon>50 kb inversion clade</taxon>
        <taxon>dalbergioids sensu lato</taxon>
        <taxon>Dalbergieae</taxon>
        <taxon>Pterocarpus clade</taxon>
        <taxon>Arachis</taxon>
    </lineage>
</organism>
<evidence type="ECO:0000256" key="1">
    <source>
        <dbReference type="ARBA" id="ARBA00022690"/>
    </source>
</evidence>
<protein>
    <submittedName>
        <fullName evidence="5">Uncharacterized protein LOC107474532</fullName>
    </submittedName>
</protein>
<reference evidence="5" key="2">
    <citation type="submission" date="2025-08" db="UniProtKB">
        <authorList>
            <consortium name="RefSeq"/>
        </authorList>
    </citation>
    <scope>IDENTIFICATION</scope>
    <source>
        <tissue evidence="5">Whole plant</tissue>
    </source>
</reference>
<dbReference type="RefSeq" id="XP_015949644.2">
    <property type="nucleotide sequence ID" value="XM_016094158.2"/>
</dbReference>
<proteinExistence type="predicted"/>
<dbReference type="InterPro" id="IPR000010">
    <property type="entry name" value="Cystatin_dom"/>
</dbReference>
<keyword evidence="2" id="KW-0789">Thiol protease inhibitor</keyword>
<feature type="domain" description="Cystatin" evidence="3">
    <location>
        <begin position="86"/>
        <end position="143"/>
    </location>
</feature>
<reference evidence="4" key="1">
    <citation type="journal article" date="2016" name="Nat. Genet.">
        <title>The genome sequences of Arachis duranensis and Arachis ipaensis, the diploid ancestors of cultivated peanut.</title>
        <authorList>
            <person name="Bertioli D.J."/>
            <person name="Cannon S.B."/>
            <person name="Froenicke L."/>
            <person name="Huang G."/>
            <person name="Farmer A.D."/>
            <person name="Cannon E.K."/>
            <person name="Liu X."/>
            <person name="Gao D."/>
            <person name="Clevenger J."/>
            <person name="Dash S."/>
            <person name="Ren L."/>
            <person name="Moretzsohn M.C."/>
            <person name="Shirasawa K."/>
            <person name="Huang W."/>
            <person name="Vidigal B."/>
            <person name="Abernathy B."/>
            <person name="Chu Y."/>
            <person name="Niederhuth C.E."/>
            <person name="Umale P."/>
            <person name="Araujo A.C."/>
            <person name="Kozik A."/>
            <person name="Kim K.D."/>
            <person name="Burow M.D."/>
            <person name="Varshney R.K."/>
            <person name="Wang X."/>
            <person name="Zhang X."/>
            <person name="Barkley N."/>
            <person name="Guimaraes P.M."/>
            <person name="Isobe S."/>
            <person name="Guo B."/>
            <person name="Liao B."/>
            <person name="Stalker H.T."/>
            <person name="Schmitz R.J."/>
            <person name="Scheffler B.E."/>
            <person name="Leal-Bertioli S.C."/>
            <person name="Xun X."/>
            <person name="Jackson S.A."/>
            <person name="Michelmore R."/>
            <person name="Ozias-Akins P."/>
        </authorList>
    </citation>
    <scope>NUCLEOTIDE SEQUENCE [LARGE SCALE GENOMIC DNA]</scope>
    <source>
        <strain evidence="4">cv. V14167</strain>
    </source>
</reference>
<gene>
    <name evidence="5" type="primary">LOC107474532</name>
</gene>
<sequence>MACAGDKRVRDVDDKPNYIVRITSSDEDDDDDYDSIEYVSSPRKPTEEEIFDYYRQAFSSKGFDVPETGCLLAGGIGPYRIIDETREQRVTGMAKQALQVYNGENNARFEFDHLVKANSQAVAGLMFYITFMARSGDNASQTFYATVWKKICNQGTEVQSCVMETEQEACTSQV</sequence>
<accession>A0A6P4CDK1</accession>